<dbReference type="InterPro" id="IPR009061">
    <property type="entry name" value="DNA-bd_dom_put_sf"/>
</dbReference>
<evidence type="ECO:0000256" key="4">
    <source>
        <dbReference type="ARBA" id="ARBA00023163"/>
    </source>
</evidence>
<feature type="domain" description="HTH merR-type" evidence="5">
    <location>
        <begin position="13"/>
        <end position="68"/>
    </location>
</feature>
<dbReference type="EMBL" id="CP032744">
    <property type="protein sequence ID" value="AYJ39717.1"/>
    <property type="molecule type" value="Genomic_DNA"/>
</dbReference>
<evidence type="ECO:0000256" key="3">
    <source>
        <dbReference type="ARBA" id="ARBA00023125"/>
    </source>
</evidence>
<accession>A0AAD0TQG0</accession>
<dbReference type="Proteomes" id="UP000236162">
    <property type="component" value="Unassembled WGS sequence"/>
</dbReference>
<proteinExistence type="predicted"/>
<dbReference type="PANTHER" id="PTHR30204">
    <property type="entry name" value="REDOX-CYCLING DRUG-SENSING TRANSCRIPTIONAL ACTIVATOR SOXR"/>
    <property type="match status" value="1"/>
</dbReference>
<reference evidence="6 9" key="2">
    <citation type="submission" date="2018-10" db="EMBL/GenBank/DDBJ databases">
        <title>Genome seuquencing of Lactobacillus species.</title>
        <authorList>
            <person name="Baek C."/>
            <person name="Yi H."/>
        </authorList>
    </citation>
    <scope>NUCLEOTIDE SEQUENCE [LARGE SCALE GENOMIC DNA]</scope>
    <source>
        <strain evidence="6 9">DSM 10667</strain>
    </source>
</reference>
<dbReference type="SMART" id="SM00422">
    <property type="entry name" value="HTH_MERR"/>
    <property type="match status" value="1"/>
</dbReference>
<keyword evidence="4" id="KW-0804">Transcription</keyword>
<dbReference type="RefSeq" id="WP_021729965.1">
    <property type="nucleotide sequence ID" value="NZ_AVAI01000005.1"/>
</dbReference>
<dbReference type="InterPro" id="IPR047057">
    <property type="entry name" value="MerR_fam"/>
</dbReference>
<evidence type="ECO:0000313" key="6">
    <source>
        <dbReference type="EMBL" id="AYJ39717.1"/>
    </source>
</evidence>
<dbReference type="PANTHER" id="PTHR30204:SF69">
    <property type="entry name" value="MERR-FAMILY TRANSCRIPTIONAL REGULATOR"/>
    <property type="match status" value="1"/>
</dbReference>
<organism evidence="6 9">
    <name type="scientific">Lactiplantibacillus paraplantarum</name>
    <dbReference type="NCBI Taxonomy" id="60520"/>
    <lineage>
        <taxon>Bacteria</taxon>
        <taxon>Bacillati</taxon>
        <taxon>Bacillota</taxon>
        <taxon>Bacilli</taxon>
        <taxon>Lactobacillales</taxon>
        <taxon>Lactobacillaceae</taxon>
        <taxon>Lactiplantibacillus</taxon>
    </lineage>
</organism>
<evidence type="ECO:0000256" key="2">
    <source>
        <dbReference type="ARBA" id="ARBA00023015"/>
    </source>
</evidence>
<evidence type="ECO:0000313" key="9">
    <source>
        <dbReference type="Proteomes" id="UP000277896"/>
    </source>
</evidence>
<dbReference type="AlphaFoldDB" id="A0AAD0TQG0"/>
<dbReference type="GO" id="GO:0003677">
    <property type="term" value="F:DNA binding"/>
    <property type="evidence" value="ECO:0007669"/>
    <property type="project" value="UniProtKB-KW"/>
</dbReference>
<dbReference type="Gene3D" id="1.10.1660.10">
    <property type="match status" value="1"/>
</dbReference>
<keyword evidence="8" id="KW-1185">Reference proteome</keyword>
<keyword evidence="3" id="KW-0238">DNA-binding</keyword>
<dbReference type="Proteomes" id="UP000277896">
    <property type="component" value="Chromosome"/>
</dbReference>
<name>A0AAD0TQG0_9LACO</name>
<dbReference type="Pfam" id="PF13411">
    <property type="entry name" value="MerR_1"/>
    <property type="match status" value="1"/>
</dbReference>
<reference evidence="7 8" key="1">
    <citation type="submission" date="2017-04" db="EMBL/GenBank/DDBJ databases">
        <title>In vitro and in silico characterization of Lactobacillus paraplantarum D2-1, a starter culture for soymilk fermentation.</title>
        <authorList>
            <person name="Endo A."/>
            <person name="Sasaki F."/>
            <person name="Maeno S."/>
            <person name="Kanesaki Y."/>
            <person name="Kubota E."/>
            <person name="Torres G.A."/>
            <person name="Tomita S."/>
            <person name="Nakagawa J."/>
        </authorList>
    </citation>
    <scope>NUCLEOTIDE SEQUENCE [LARGE SCALE GENOMIC DNA]</scope>
    <source>
        <strain evidence="7 8">D2-1</strain>
    </source>
</reference>
<sequence length="138" mass="16032">MNTAAFCHHVHTTRDTLRYYEQIHLLVPKRTNNRYRQYDAADQQTFQLIRQLQRAGLTLTEIKQVLSLRQQSVTPSCHDETLLFIQHKASEFYHQATFFQQLASLADQLADALEHDESLKFQQLLSHLGGTDDQTNSC</sequence>
<dbReference type="GO" id="GO:0003700">
    <property type="term" value="F:DNA-binding transcription factor activity"/>
    <property type="evidence" value="ECO:0007669"/>
    <property type="project" value="InterPro"/>
</dbReference>
<dbReference type="SUPFAM" id="SSF46955">
    <property type="entry name" value="Putative DNA-binding domain"/>
    <property type="match status" value="1"/>
</dbReference>
<evidence type="ECO:0000256" key="1">
    <source>
        <dbReference type="ARBA" id="ARBA00022491"/>
    </source>
</evidence>
<evidence type="ECO:0000313" key="8">
    <source>
        <dbReference type="Proteomes" id="UP000236162"/>
    </source>
</evidence>
<dbReference type="PROSITE" id="PS50937">
    <property type="entry name" value="HTH_MERR_2"/>
    <property type="match status" value="1"/>
</dbReference>
<dbReference type="InterPro" id="IPR000551">
    <property type="entry name" value="MerR-type_HTH_dom"/>
</dbReference>
<evidence type="ECO:0000313" key="7">
    <source>
        <dbReference type="EMBL" id="GBF02007.1"/>
    </source>
</evidence>
<dbReference type="CDD" id="cd00592">
    <property type="entry name" value="HTH_MerR-like"/>
    <property type="match status" value="1"/>
</dbReference>
<evidence type="ECO:0000259" key="5">
    <source>
        <dbReference type="PROSITE" id="PS50937"/>
    </source>
</evidence>
<protein>
    <submittedName>
        <fullName evidence="6 7">Transcriptional regulator</fullName>
    </submittedName>
</protein>
<gene>
    <name evidence="6" type="ORF">LP667_13355</name>
    <name evidence="7" type="ORF">LPPLD21_01539</name>
</gene>
<dbReference type="EMBL" id="BDOR01000006">
    <property type="protein sequence ID" value="GBF02007.1"/>
    <property type="molecule type" value="Genomic_DNA"/>
</dbReference>
<keyword evidence="2" id="KW-0805">Transcription regulation</keyword>
<keyword evidence="1" id="KW-0678">Repressor</keyword>